<reference evidence="1" key="1">
    <citation type="journal article" date="2019" name="Sci. Rep.">
        <title>Draft genome of Tanacetum cinerariifolium, the natural source of mosquito coil.</title>
        <authorList>
            <person name="Yamashiro T."/>
            <person name="Shiraishi A."/>
            <person name="Satake H."/>
            <person name="Nakayama K."/>
        </authorList>
    </citation>
    <scope>NUCLEOTIDE SEQUENCE</scope>
</reference>
<dbReference type="AlphaFoldDB" id="A0A699WVN1"/>
<proteinExistence type="predicted"/>
<protein>
    <submittedName>
        <fullName evidence="1">Uncharacterized protein</fullName>
    </submittedName>
</protein>
<comment type="caution">
    <text evidence="1">The sequence shown here is derived from an EMBL/GenBank/DDBJ whole genome shotgun (WGS) entry which is preliminary data.</text>
</comment>
<name>A0A699WVN1_TANCI</name>
<accession>A0A699WVN1</accession>
<sequence length="82" mass="8708">GDFGGPVVHFGVDVHRVLAVPGALELVVPDALQVGRLPARLRRADEQIAPVLEIQSCQRGVVALRKTGNAFGGRELRGGRDT</sequence>
<dbReference type="EMBL" id="BKCJ011725045">
    <property type="protein sequence ID" value="GFD48564.1"/>
    <property type="molecule type" value="Genomic_DNA"/>
</dbReference>
<gene>
    <name evidence="1" type="ORF">Tci_920533</name>
</gene>
<feature type="non-terminal residue" evidence="1">
    <location>
        <position position="1"/>
    </location>
</feature>
<organism evidence="1">
    <name type="scientific">Tanacetum cinerariifolium</name>
    <name type="common">Dalmatian daisy</name>
    <name type="synonym">Chrysanthemum cinerariifolium</name>
    <dbReference type="NCBI Taxonomy" id="118510"/>
    <lineage>
        <taxon>Eukaryota</taxon>
        <taxon>Viridiplantae</taxon>
        <taxon>Streptophyta</taxon>
        <taxon>Embryophyta</taxon>
        <taxon>Tracheophyta</taxon>
        <taxon>Spermatophyta</taxon>
        <taxon>Magnoliopsida</taxon>
        <taxon>eudicotyledons</taxon>
        <taxon>Gunneridae</taxon>
        <taxon>Pentapetalae</taxon>
        <taxon>asterids</taxon>
        <taxon>campanulids</taxon>
        <taxon>Asterales</taxon>
        <taxon>Asteraceae</taxon>
        <taxon>Asteroideae</taxon>
        <taxon>Anthemideae</taxon>
        <taxon>Anthemidinae</taxon>
        <taxon>Tanacetum</taxon>
    </lineage>
</organism>
<evidence type="ECO:0000313" key="1">
    <source>
        <dbReference type="EMBL" id="GFD48564.1"/>
    </source>
</evidence>